<keyword evidence="6 7" id="KW-0472">Membrane</keyword>
<evidence type="ECO:0000313" key="10">
    <source>
        <dbReference type="Proteomes" id="UP000186309"/>
    </source>
</evidence>
<evidence type="ECO:0000256" key="7">
    <source>
        <dbReference type="SAM" id="Phobius"/>
    </source>
</evidence>
<feature type="transmembrane region" description="Helical" evidence="7">
    <location>
        <begin position="706"/>
        <end position="729"/>
    </location>
</feature>
<feature type="domain" description="Membrane transport protein MMPL" evidence="8">
    <location>
        <begin position="46"/>
        <end position="401"/>
    </location>
</feature>
<dbReference type="PANTHER" id="PTHR33406:SF6">
    <property type="entry name" value="MEMBRANE PROTEIN YDGH-RELATED"/>
    <property type="match status" value="1"/>
</dbReference>
<feature type="transmembrane region" description="Helical" evidence="7">
    <location>
        <begin position="399"/>
        <end position="417"/>
    </location>
</feature>
<feature type="transmembrane region" description="Helical" evidence="7">
    <location>
        <begin position="295"/>
        <end position="319"/>
    </location>
</feature>
<evidence type="ECO:0000256" key="6">
    <source>
        <dbReference type="ARBA" id="ARBA00023136"/>
    </source>
</evidence>
<dbReference type="Pfam" id="PF03176">
    <property type="entry name" value="MMPL"/>
    <property type="match status" value="2"/>
</dbReference>
<dbReference type="GO" id="GO:0005886">
    <property type="term" value="C:plasma membrane"/>
    <property type="evidence" value="ECO:0007669"/>
    <property type="project" value="UniProtKB-SubCell"/>
</dbReference>
<gene>
    <name evidence="9" type="primary">mmpL8</name>
    <name evidence="9" type="ORF">BSF38_01709</name>
</gene>
<comment type="similarity">
    <text evidence="2">Belongs to the resistance-nodulation-cell division (RND) (TC 2.A.6) family. MmpL subfamily.</text>
</comment>
<evidence type="ECO:0000256" key="2">
    <source>
        <dbReference type="ARBA" id="ARBA00010157"/>
    </source>
</evidence>
<feature type="transmembrane region" description="Helical" evidence="7">
    <location>
        <begin position="331"/>
        <end position="360"/>
    </location>
</feature>
<dbReference type="Gene3D" id="1.20.1640.10">
    <property type="entry name" value="Multidrug efflux transporter AcrB transmembrane domain"/>
    <property type="match status" value="2"/>
</dbReference>
<organism evidence="9 10">
    <name type="scientific">Paludisphaera borealis</name>
    <dbReference type="NCBI Taxonomy" id="1387353"/>
    <lineage>
        <taxon>Bacteria</taxon>
        <taxon>Pseudomonadati</taxon>
        <taxon>Planctomycetota</taxon>
        <taxon>Planctomycetia</taxon>
        <taxon>Isosphaerales</taxon>
        <taxon>Isosphaeraceae</taxon>
        <taxon>Paludisphaera</taxon>
    </lineage>
</organism>
<dbReference type="InterPro" id="IPR050545">
    <property type="entry name" value="Mycobact_MmpL"/>
</dbReference>
<feature type="transmembrane region" description="Helical" evidence="7">
    <location>
        <begin position="220"/>
        <end position="239"/>
    </location>
</feature>
<dbReference type="AlphaFoldDB" id="A0A1U7CMT1"/>
<evidence type="ECO:0000256" key="3">
    <source>
        <dbReference type="ARBA" id="ARBA00022475"/>
    </source>
</evidence>
<feature type="transmembrane region" description="Helical" evidence="7">
    <location>
        <begin position="629"/>
        <end position="650"/>
    </location>
</feature>
<proteinExistence type="inferred from homology"/>
<comment type="subcellular location">
    <subcellularLocation>
        <location evidence="1">Cell membrane</location>
        <topology evidence="1">Multi-pass membrane protein</topology>
    </subcellularLocation>
</comment>
<evidence type="ECO:0000259" key="8">
    <source>
        <dbReference type="Pfam" id="PF03176"/>
    </source>
</evidence>
<protein>
    <submittedName>
        <fullName evidence="9">Sulfolipid-1 exporter MmpL8</fullName>
    </submittedName>
</protein>
<dbReference type="PANTHER" id="PTHR33406">
    <property type="entry name" value="MEMBRANE PROTEIN MJ1562-RELATED"/>
    <property type="match status" value="1"/>
</dbReference>
<feature type="transmembrane region" description="Helical" evidence="7">
    <location>
        <begin position="662"/>
        <end position="679"/>
    </location>
</feature>
<feature type="transmembrane region" description="Helical" evidence="7">
    <location>
        <begin position="606"/>
        <end position="623"/>
    </location>
</feature>
<reference evidence="10" key="1">
    <citation type="submission" date="2016-12" db="EMBL/GenBank/DDBJ databases">
        <title>Comparative genomics of four Isosphaeraceae planctomycetes: a common pool of plasmids and glycoside hydrolase genes.</title>
        <authorList>
            <person name="Ivanova A."/>
        </authorList>
    </citation>
    <scope>NUCLEOTIDE SEQUENCE [LARGE SCALE GENOMIC DNA]</scope>
    <source>
        <strain evidence="10">PX4</strain>
    </source>
</reference>
<dbReference type="STRING" id="1387353.BSF38_01709"/>
<name>A0A1U7CMT1_9BACT</name>
<dbReference type="RefSeq" id="WP_076344740.1">
    <property type="nucleotide sequence ID" value="NZ_CP019082.1"/>
</dbReference>
<feature type="transmembrane region" description="Helical" evidence="7">
    <location>
        <begin position="12"/>
        <end position="31"/>
    </location>
</feature>
<dbReference type="KEGG" id="pbor:BSF38_01709"/>
<dbReference type="SUPFAM" id="SSF82866">
    <property type="entry name" value="Multidrug efflux transporter AcrB transmembrane domain"/>
    <property type="match status" value="2"/>
</dbReference>
<keyword evidence="5 7" id="KW-1133">Transmembrane helix</keyword>
<feature type="transmembrane region" description="Helical" evidence="7">
    <location>
        <begin position="251"/>
        <end position="275"/>
    </location>
</feature>
<keyword evidence="10" id="KW-1185">Reference proteome</keyword>
<keyword evidence="3" id="KW-1003">Cell membrane</keyword>
<evidence type="ECO:0000256" key="5">
    <source>
        <dbReference type="ARBA" id="ARBA00022989"/>
    </source>
</evidence>
<accession>A0A1U7CMT1</accession>
<dbReference type="EMBL" id="CP019082">
    <property type="protein sequence ID" value="APW60242.1"/>
    <property type="molecule type" value="Genomic_DNA"/>
</dbReference>
<keyword evidence="4 7" id="KW-0812">Transmembrane</keyword>
<evidence type="ECO:0000313" key="9">
    <source>
        <dbReference type="EMBL" id="APW60242.1"/>
    </source>
</evidence>
<dbReference type="InterPro" id="IPR004869">
    <property type="entry name" value="MMPL_dom"/>
</dbReference>
<feature type="transmembrane region" description="Helical" evidence="7">
    <location>
        <begin position="741"/>
        <end position="765"/>
    </location>
</feature>
<feature type="transmembrane region" description="Helical" evidence="7">
    <location>
        <begin position="195"/>
        <end position="214"/>
    </location>
</feature>
<evidence type="ECO:0000256" key="4">
    <source>
        <dbReference type="ARBA" id="ARBA00022692"/>
    </source>
</evidence>
<feature type="domain" description="Membrane transport protein MMPL" evidence="8">
    <location>
        <begin position="538"/>
        <end position="770"/>
    </location>
</feature>
<sequence>MFPFLARLVQRRSWVVLIFWLVATSLLFLYAPRWEEVTKDDDVRFFPRDYPSVVGQELLERGFPRDAASSQLVFVFERLSGPLTPADLAAVEQHAAEFYKFSESNPSLGVKKLDTHRTPVIGPRLIGSAHDGPGQAVLTIASLNGTYLSRKTRIAVDQILGYLAEHAALPDGLHRSVTGSAVVGHDMNTAANESIHNTTLTTIILVVVILLVVYRSPLLAMVPLVTIAFSVVVSMKAIAGLTKIPWLSFQVINITQVFVVVVLFGAGTDYCLFLIARYREELARGRSRKDALNEAIVQVGGALAASAGTVIVGLGMLYFSSFAKIRYTGPAIALSLSIALLAALTLAPVLLSWLGGAIFWPFRPPHHTPGADREVESLEQVPMTGFWIWVANLVVRHPAPILVVSIAVLAPLAYVGARTTSNYSQLADLDPDRPSVVGASVIRRYFAVGELSPTVALVENPKVDFRTPEGREKVAEVTRRLLAVPGVAEVRSLTQPLGTPPIPDDKKSIIQLMAERAMRGAVDGRYVSTKAPDEKDLNHITRFDVVFKSDPFSKPSLQSLDLLDQTLTAASRPGEPLYGAVGIGTAGSTSALNDLMRVTTSDQRRMYLLVTFGVYVILVGLLRRPGVCLYLILTVVLGYLASLGVTELVFRGMHHSTEPWGGLDWTVGFFLFVILVAVGEDYNILLMARVIEEEKKYGVIEGTRRAVAHTGGIISSCGLIMAGTFGSMLTGTLTSLRELGFSLGLGILLDTFLVRPILVPAFVVLMDRIWNGDAPGRLKPAASQRIAEPIEEALVEAPASKNLTADAVDSCLGQFYED</sequence>
<dbReference type="Proteomes" id="UP000186309">
    <property type="component" value="Chromosome"/>
</dbReference>
<dbReference type="OrthoDB" id="9782006at2"/>
<evidence type="ECO:0000256" key="1">
    <source>
        <dbReference type="ARBA" id="ARBA00004651"/>
    </source>
</evidence>